<feature type="domain" description="Prokaryotic-type class I peptide chain release factors" evidence="2">
    <location>
        <begin position="16"/>
        <end position="32"/>
    </location>
</feature>
<dbReference type="Proteomes" id="UP000325141">
    <property type="component" value="Unassembled WGS sequence"/>
</dbReference>
<comment type="caution">
    <text evidence="3">The sequence shown here is derived from an EMBL/GenBank/DDBJ whole genome shotgun (WGS) entry which is preliminary data.</text>
</comment>
<accession>A0A5M6CCN5</accession>
<evidence type="ECO:0000313" key="3">
    <source>
        <dbReference type="EMBL" id="KAA5532938.1"/>
    </source>
</evidence>
<dbReference type="Gene3D" id="3.30.160.20">
    <property type="match status" value="1"/>
</dbReference>
<dbReference type="PANTHER" id="PTHR47814">
    <property type="entry name" value="PEPTIDYL-TRNA HYDROLASE ARFB"/>
    <property type="match status" value="1"/>
</dbReference>
<dbReference type="Pfam" id="PF00472">
    <property type="entry name" value="RF-1"/>
    <property type="match status" value="1"/>
</dbReference>
<dbReference type="GO" id="GO:0072344">
    <property type="term" value="P:rescue of stalled ribosome"/>
    <property type="evidence" value="ECO:0007669"/>
    <property type="project" value="TreeGrafter"/>
</dbReference>
<reference evidence="3 4" key="1">
    <citation type="submission" date="2019-09" db="EMBL/GenBank/DDBJ databases">
        <title>Genome sequence and assembly of Flavobacterium sp.</title>
        <authorList>
            <person name="Chhetri G."/>
        </authorList>
    </citation>
    <scope>NUCLEOTIDE SEQUENCE [LARGE SCALE GENOMIC DNA]</scope>
    <source>
        <strain evidence="3 4">SNL9</strain>
    </source>
</reference>
<gene>
    <name evidence="3" type="ORF">F0460_12910</name>
</gene>
<dbReference type="NCBIfam" id="NF006718">
    <property type="entry name" value="PRK09256.1"/>
    <property type="match status" value="1"/>
</dbReference>
<dbReference type="GO" id="GO:0003747">
    <property type="term" value="F:translation release factor activity"/>
    <property type="evidence" value="ECO:0007669"/>
    <property type="project" value="InterPro"/>
</dbReference>
<dbReference type="GO" id="GO:0004045">
    <property type="term" value="F:peptidyl-tRNA hydrolase activity"/>
    <property type="evidence" value="ECO:0007669"/>
    <property type="project" value="UniProtKB-EC"/>
</dbReference>
<evidence type="ECO:0000259" key="2">
    <source>
        <dbReference type="PROSITE" id="PS00745"/>
    </source>
</evidence>
<dbReference type="InterPro" id="IPR045853">
    <property type="entry name" value="Pep_chain_release_fac_I_sf"/>
</dbReference>
<dbReference type="AlphaFoldDB" id="A0A5M6CCN5"/>
<dbReference type="PANTHER" id="PTHR47814:SF1">
    <property type="entry name" value="PEPTIDYL-TRNA HYDROLASE ARFB"/>
    <property type="match status" value="1"/>
</dbReference>
<keyword evidence="4" id="KW-1185">Reference proteome</keyword>
<protein>
    <submittedName>
        <fullName evidence="3">Aminoacyl-tRNA hydrolase</fullName>
        <ecNumber evidence="3">3.1.1.29</ecNumber>
    </submittedName>
</protein>
<sequence length="132" mass="15309">MNKEIIQTEIQYKAVRSSGAGGQNVNKVATKVQIQFFVEQSNGLTADEKTTLFEKLANRITKEGFIMVECGETRSQLKNKELCTQRLFMLLENALKKDKKRIATKIPKSIIKKRLEDKQRIADKKENRKFRF</sequence>
<name>A0A5M6CCN5_9FLAO</name>
<evidence type="ECO:0000256" key="1">
    <source>
        <dbReference type="ARBA" id="ARBA00010835"/>
    </source>
</evidence>
<dbReference type="InterPro" id="IPR000352">
    <property type="entry name" value="Pep_chain_release_fac_I"/>
</dbReference>
<evidence type="ECO:0000313" key="4">
    <source>
        <dbReference type="Proteomes" id="UP000325141"/>
    </source>
</evidence>
<organism evidence="3 4">
    <name type="scientific">Paenimyroides baculatum</name>
    <dbReference type="NCBI Taxonomy" id="2608000"/>
    <lineage>
        <taxon>Bacteria</taxon>
        <taxon>Pseudomonadati</taxon>
        <taxon>Bacteroidota</taxon>
        <taxon>Flavobacteriia</taxon>
        <taxon>Flavobacteriales</taxon>
        <taxon>Flavobacteriaceae</taxon>
        <taxon>Paenimyroides</taxon>
    </lineage>
</organism>
<dbReference type="EMBL" id="VWSG01000010">
    <property type="protein sequence ID" value="KAA5532938.1"/>
    <property type="molecule type" value="Genomic_DNA"/>
</dbReference>
<dbReference type="SUPFAM" id="SSF75620">
    <property type="entry name" value="Release factor"/>
    <property type="match status" value="1"/>
</dbReference>
<proteinExistence type="inferred from homology"/>
<dbReference type="EC" id="3.1.1.29" evidence="3"/>
<dbReference type="RefSeq" id="WP_150013862.1">
    <property type="nucleotide sequence ID" value="NZ_VWSG01000010.1"/>
</dbReference>
<dbReference type="GO" id="GO:0043022">
    <property type="term" value="F:ribosome binding"/>
    <property type="evidence" value="ECO:0007669"/>
    <property type="project" value="TreeGrafter"/>
</dbReference>
<comment type="similarity">
    <text evidence="1">Belongs to the prokaryotic/mitochondrial release factor family.</text>
</comment>
<dbReference type="PROSITE" id="PS00745">
    <property type="entry name" value="RF_PROK_I"/>
    <property type="match status" value="1"/>
</dbReference>
<keyword evidence="3" id="KW-0378">Hydrolase</keyword>